<accession>A0A1J5Q6J7</accession>
<gene>
    <name evidence="4" type="primary">phbB_9</name>
    <name evidence="4" type="ORF">GALL_394790</name>
</gene>
<dbReference type="GO" id="GO:0005737">
    <property type="term" value="C:cytoplasm"/>
    <property type="evidence" value="ECO:0007669"/>
    <property type="project" value="InterPro"/>
</dbReference>
<reference evidence="4" key="1">
    <citation type="submission" date="2016-10" db="EMBL/GenBank/DDBJ databases">
        <title>Sequence of Gallionella enrichment culture.</title>
        <authorList>
            <person name="Poehlein A."/>
            <person name="Muehling M."/>
            <person name="Daniel R."/>
        </authorList>
    </citation>
    <scope>NUCLEOTIDE SEQUENCE</scope>
</reference>
<dbReference type="FunFam" id="3.40.50.720:FF:000173">
    <property type="entry name" value="3-oxoacyl-[acyl-carrier protein] reductase"/>
    <property type="match status" value="1"/>
</dbReference>
<evidence type="ECO:0000256" key="2">
    <source>
        <dbReference type="ARBA" id="ARBA00023002"/>
    </source>
</evidence>
<dbReference type="SMART" id="SM00822">
    <property type="entry name" value="PKS_KR"/>
    <property type="match status" value="1"/>
</dbReference>
<name>A0A1J5Q6J7_9ZZZZ</name>
<dbReference type="AlphaFoldDB" id="A0A1J5Q6J7"/>
<evidence type="ECO:0000256" key="1">
    <source>
        <dbReference type="ARBA" id="ARBA00006484"/>
    </source>
</evidence>
<dbReference type="PRINTS" id="PR00080">
    <property type="entry name" value="SDRFAMILY"/>
</dbReference>
<comment type="caution">
    <text evidence="4">The sequence shown here is derived from an EMBL/GenBank/DDBJ whole genome shotgun (WGS) entry which is preliminary data.</text>
</comment>
<dbReference type="InterPro" id="IPR057326">
    <property type="entry name" value="KR_dom"/>
</dbReference>
<dbReference type="GO" id="GO:0042619">
    <property type="term" value="P:poly-hydroxybutyrate biosynthetic process"/>
    <property type="evidence" value="ECO:0007669"/>
    <property type="project" value="InterPro"/>
</dbReference>
<dbReference type="NCBIfam" id="NF009464">
    <property type="entry name" value="PRK12824.1"/>
    <property type="match status" value="1"/>
</dbReference>
<evidence type="ECO:0000313" key="4">
    <source>
        <dbReference type="EMBL" id="OIQ78810.1"/>
    </source>
</evidence>
<dbReference type="GO" id="GO:0018454">
    <property type="term" value="F:acetoacetyl-CoA reductase activity"/>
    <property type="evidence" value="ECO:0007669"/>
    <property type="project" value="UniProtKB-EC"/>
</dbReference>
<dbReference type="Pfam" id="PF13561">
    <property type="entry name" value="adh_short_C2"/>
    <property type="match status" value="1"/>
</dbReference>
<dbReference type="SUPFAM" id="SSF51735">
    <property type="entry name" value="NAD(P)-binding Rossmann-fold domains"/>
    <property type="match status" value="1"/>
</dbReference>
<dbReference type="PANTHER" id="PTHR42879:SF2">
    <property type="entry name" value="3-OXOACYL-[ACYL-CARRIER-PROTEIN] REDUCTASE FABG"/>
    <property type="match status" value="1"/>
</dbReference>
<protein>
    <submittedName>
        <fullName evidence="4">Acetoacetyl-CoA reductase</fullName>
        <ecNumber evidence="4">1.1.1.36</ecNumber>
    </submittedName>
</protein>
<dbReference type="Gene3D" id="3.40.50.720">
    <property type="entry name" value="NAD(P)-binding Rossmann-like Domain"/>
    <property type="match status" value="1"/>
</dbReference>
<dbReference type="NCBIfam" id="NF009466">
    <property type="entry name" value="PRK12826.1-2"/>
    <property type="match status" value="1"/>
</dbReference>
<sequence length="241" mass="25598">MARLALITGGTRGIGAAIAQRLAADGLRVAVTYHGNEVAAHDFAAHHSIPVYKWDVTDFDACRNGIERVEADFGQAIDVLVNNAGITRDAMLHKMSVDQWREVVDDDLGACFNMCRNLIHGMRERGWGRIVNISSINALKGQLGQTNYAAAKAGVIGFSKSLALESARKGITVNAIAPGYIATDMVQAMDPQVLAGIVAQIPVGRLGAPDEIAHAVSFLVDERAAFLTGATLSINGGQYLS</sequence>
<dbReference type="InterPro" id="IPR011283">
    <property type="entry name" value="Acetoacetyl-CoA_reductase"/>
</dbReference>
<dbReference type="InterPro" id="IPR020904">
    <property type="entry name" value="Sc_DH/Rdtase_CS"/>
</dbReference>
<dbReference type="PANTHER" id="PTHR42879">
    <property type="entry name" value="3-OXOACYL-(ACYL-CARRIER-PROTEIN) REDUCTASE"/>
    <property type="match status" value="1"/>
</dbReference>
<dbReference type="InterPro" id="IPR036291">
    <property type="entry name" value="NAD(P)-bd_dom_sf"/>
</dbReference>
<dbReference type="CDD" id="cd05333">
    <property type="entry name" value="BKR_SDR_c"/>
    <property type="match status" value="1"/>
</dbReference>
<dbReference type="InterPro" id="IPR050259">
    <property type="entry name" value="SDR"/>
</dbReference>
<keyword evidence="2 4" id="KW-0560">Oxidoreductase</keyword>
<dbReference type="EC" id="1.1.1.36" evidence="4"/>
<comment type="similarity">
    <text evidence="1">Belongs to the short-chain dehydrogenases/reductases (SDR) family.</text>
</comment>
<dbReference type="PROSITE" id="PS00061">
    <property type="entry name" value="ADH_SHORT"/>
    <property type="match status" value="1"/>
</dbReference>
<evidence type="ECO:0000259" key="3">
    <source>
        <dbReference type="SMART" id="SM00822"/>
    </source>
</evidence>
<feature type="domain" description="Ketoreductase" evidence="3">
    <location>
        <begin position="3"/>
        <end position="179"/>
    </location>
</feature>
<dbReference type="GO" id="GO:0032787">
    <property type="term" value="P:monocarboxylic acid metabolic process"/>
    <property type="evidence" value="ECO:0007669"/>
    <property type="project" value="UniProtKB-ARBA"/>
</dbReference>
<organism evidence="4">
    <name type="scientific">mine drainage metagenome</name>
    <dbReference type="NCBI Taxonomy" id="410659"/>
    <lineage>
        <taxon>unclassified sequences</taxon>
        <taxon>metagenomes</taxon>
        <taxon>ecological metagenomes</taxon>
    </lineage>
</organism>
<dbReference type="InterPro" id="IPR002347">
    <property type="entry name" value="SDR_fam"/>
</dbReference>
<dbReference type="NCBIfam" id="TIGR01829">
    <property type="entry name" value="AcAcCoA_reduct"/>
    <property type="match status" value="1"/>
</dbReference>
<dbReference type="PRINTS" id="PR00081">
    <property type="entry name" value="GDHRDH"/>
</dbReference>
<dbReference type="EMBL" id="MLJW01001330">
    <property type="protein sequence ID" value="OIQ78810.1"/>
    <property type="molecule type" value="Genomic_DNA"/>
</dbReference>
<proteinExistence type="inferred from homology"/>